<protein>
    <submittedName>
        <fullName evidence="2">Uncharacterized protein</fullName>
    </submittedName>
</protein>
<proteinExistence type="predicted"/>
<feature type="transmembrane region" description="Helical" evidence="1">
    <location>
        <begin position="49"/>
        <end position="66"/>
    </location>
</feature>
<name>A0A2P2NW33_RHIMU</name>
<reference evidence="2" key="1">
    <citation type="submission" date="2018-02" db="EMBL/GenBank/DDBJ databases">
        <title>Rhizophora mucronata_Transcriptome.</title>
        <authorList>
            <person name="Meera S.P."/>
            <person name="Sreeshan A."/>
            <person name="Augustine A."/>
        </authorList>
    </citation>
    <scope>NUCLEOTIDE SEQUENCE</scope>
    <source>
        <tissue evidence="2">Leaf</tissue>
    </source>
</reference>
<keyword evidence="1" id="KW-0472">Membrane</keyword>
<keyword evidence="1" id="KW-0812">Transmembrane</keyword>
<accession>A0A2P2NW33</accession>
<sequence>MFVTIHRTVELFWNTHSNFLLLFDHKLHLLKTYHLYAIFISNPSHLLKFLHQSGSLMMYLIWSFILKQYYKFTDYMQIVRS</sequence>
<evidence type="ECO:0000313" key="2">
    <source>
        <dbReference type="EMBL" id="MBX46629.1"/>
    </source>
</evidence>
<organism evidence="2">
    <name type="scientific">Rhizophora mucronata</name>
    <name type="common">Asiatic mangrove</name>
    <dbReference type="NCBI Taxonomy" id="61149"/>
    <lineage>
        <taxon>Eukaryota</taxon>
        <taxon>Viridiplantae</taxon>
        <taxon>Streptophyta</taxon>
        <taxon>Embryophyta</taxon>
        <taxon>Tracheophyta</taxon>
        <taxon>Spermatophyta</taxon>
        <taxon>Magnoliopsida</taxon>
        <taxon>eudicotyledons</taxon>
        <taxon>Gunneridae</taxon>
        <taxon>Pentapetalae</taxon>
        <taxon>rosids</taxon>
        <taxon>fabids</taxon>
        <taxon>Malpighiales</taxon>
        <taxon>Rhizophoraceae</taxon>
        <taxon>Rhizophora</taxon>
    </lineage>
</organism>
<dbReference type="EMBL" id="GGEC01066145">
    <property type="protein sequence ID" value="MBX46629.1"/>
    <property type="molecule type" value="Transcribed_RNA"/>
</dbReference>
<keyword evidence="1" id="KW-1133">Transmembrane helix</keyword>
<dbReference type="AlphaFoldDB" id="A0A2P2NW33"/>
<evidence type="ECO:0000256" key="1">
    <source>
        <dbReference type="SAM" id="Phobius"/>
    </source>
</evidence>